<sequence length="243" mass="27144">MISPITRRLLRDWKRLAHAPAQTSYHVRPQEANVHLWHFVLTANGKPGSGTNDICGSEIYGMFFVGGSDTEPMVLMRCFTPNACFPANKTVSLTHLAPLLLGQGLSAFLEHLQRVLEHADNSVAKESNATYGGWHNTSFANTPGAMSGVTFDNQPIGSVDRFTRAWNRIMLREFKLQFPALYAQFTVTAQDRALVQQWAEANARREVPSPRPARFTFKDHSPATTLACDSDSHHSKRRKLAKP</sequence>
<gene>
    <name evidence="2" type="ordered locus">KLTH0E13816g</name>
</gene>
<evidence type="ECO:0000256" key="1">
    <source>
        <dbReference type="SAM" id="MobiDB-lite"/>
    </source>
</evidence>
<evidence type="ECO:0000313" key="3">
    <source>
        <dbReference type="Proteomes" id="UP000002036"/>
    </source>
</evidence>
<dbReference type="FunCoup" id="C5DIN1">
    <property type="interactions" value="41"/>
</dbReference>
<dbReference type="AlphaFoldDB" id="C5DIN1"/>
<dbReference type="OMA" id="RAWNRIM"/>
<name>C5DIN1_LACTC</name>
<dbReference type="EMBL" id="CU928169">
    <property type="protein sequence ID" value="CAR23642.1"/>
    <property type="molecule type" value="Genomic_DNA"/>
</dbReference>
<feature type="region of interest" description="Disordered" evidence="1">
    <location>
        <begin position="205"/>
        <end position="243"/>
    </location>
</feature>
<dbReference type="Proteomes" id="UP000002036">
    <property type="component" value="Chromosome E"/>
</dbReference>
<organism evidence="2 3">
    <name type="scientific">Lachancea thermotolerans (strain ATCC 56472 / CBS 6340 / NRRL Y-8284)</name>
    <name type="common">Yeast</name>
    <name type="synonym">Kluyveromyces thermotolerans</name>
    <dbReference type="NCBI Taxonomy" id="559295"/>
    <lineage>
        <taxon>Eukaryota</taxon>
        <taxon>Fungi</taxon>
        <taxon>Dikarya</taxon>
        <taxon>Ascomycota</taxon>
        <taxon>Saccharomycotina</taxon>
        <taxon>Saccharomycetes</taxon>
        <taxon>Saccharomycetales</taxon>
        <taxon>Saccharomycetaceae</taxon>
        <taxon>Lachancea</taxon>
    </lineage>
</organism>
<dbReference type="HOGENOM" id="CLU_085772_0_0_1"/>
<accession>C5DIN1</accession>
<dbReference type="OrthoDB" id="4064925at2759"/>
<dbReference type="eggNOG" id="ENOG502S1UD">
    <property type="taxonomic scope" value="Eukaryota"/>
</dbReference>
<protein>
    <submittedName>
        <fullName evidence="2">KLTH0E13816p</fullName>
    </submittedName>
</protein>
<dbReference type="KEGG" id="lth:KLTH0E13816g"/>
<feature type="compositionally biased region" description="Basic residues" evidence="1">
    <location>
        <begin position="234"/>
        <end position="243"/>
    </location>
</feature>
<reference evidence="2 3" key="1">
    <citation type="journal article" date="2009" name="Genome Res.">
        <title>Comparative genomics of protoploid Saccharomycetaceae.</title>
        <authorList>
            <consortium name="The Genolevures Consortium"/>
            <person name="Souciet J.-L."/>
            <person name="Dujon B."/>
            <person name="Gaillardin C."/>
            <person name="Johnston M."/>
            <person name="Baret P.V."/>
            <person name="Cliften P."/>
            <person name="Sherman D.J."/>
            <person name="Weissenbach J."/>
            <person name="Westhof E."/>
            <person name="Wincker P."/>
            <person name="Jubin C."/>
            <person name="Poulain J."/>
            <person name="Barbe V."/>
            <person name="Segurens B."/>
            <person name="Artiguenave F."/>
            <person name="Anthouard V."/>
            <person name="Vacherie B."/>
            <person name="Val M.-E."/>
            <person name="Fulton R.S."/>
            <person name="Minx P."/>
            <person name="Wilson R."/>
            <person name="Durrens P."/>
            <person name="Jean G."/>
            <person name="Marck C."/>
            <person name="Martin T."/>
            <person name="Nikolski M."/>
            <person name="Rolland T."/>
            <person name="Seret M.-L."/>
            <person name="Casaregola S."/>
            <person name="Despons L."/>
            <person name="Fairhead C."/>
            <person name="Fischer G."/>
            <person name="Lafontaine I."/>
            <person name="Leh V."/>
            <person name="Lemaire M."/>
            <person name="de Montigny J."/>
            <person name="Neuveglise C."/>
            <person name="Thierry A."/>
            <person name="Blanc-Lenfle I."/>
            <person name="Bleykasten C."/>
            <person name="Diffels J."/>
            <person name="Fritsch E."/>
            <person name="Frangeul L."/>
            <person name="Goeffon A."/>
            <person name="Jauniaux N."/>
            <person name="Kachouri-Lafond R."/>
            <person name="Payen C."/>
            <person name="Potier S."/>
            <person name="Pribylova L."/>
            <person name="Ozanne C."/>
            <person name="Richard G.-F."/>
            <person name="Sacerdot C."/>
            <person name="Straub M.-L."/>
            <person name="Talla E."/>
        </authorList>
    </citation>
    <scope>NUCLEOTIDE SEQUENCE [LARGE SCALE GENOMIC DNA]</scope>
    <source>
        <strain evidence="3">ATCC 56472 / CBS 6340 / NRRL Y-8284</strain>
    </source>
</reference>
<evidence type="ECO:0000313" key="2">
    <source>
        <dbReference type="EMBL" id="CAR23642.1"/>
    </source>
</evidence>
<proteinExistence type="predicted"/>
<dbReference type="RefSeq" id="XP_002554079.1">
    <property type="nucleotide sequence ID" value="XM_002554033.1"/>
</dbReference>
<dbReference type="GeneID" id="8292248"/>
<keyword evidence="3" id="KW-1185">Reference proteome</keyword>
<dbReference type="InParanoid" id="C5DIN1"/>